<feature type="transmembrane region" description="Helical" evidence="1">
    <location>
        <begin position="69"/>
        <end position="91"/>
    </location>
</feature>
<organism evidence="2 3">
    <name type="scientific">Candidatus Onthovivens merdipullorum</name>
    <dbReference type="NCBI Taxonomy" id="2840889"/>
    <lineage>
        <taxon>Bacteria</taxon>
        <taxon>Bacillati</taxon>
        <taxon>Bacillota</taxon>
        <taxon>Bacilli</taxon>
        <taxon>Bacillales</taxon>
        <taxon>Candidatus Onthovivens</taxon>
    </lineage>
</organism>
<accession>A0A9D9DIS1</accession>
<protein>
    <submittedName>
        <fullName evidence="2">Uncharacterized protein</fullName>
    </submittedName>
</protein>
<comment type="caution">
    <text evidence="2">The sequence shown here is derived from an EMBL/GenBank/DDBJ whole genome shotgun (WGS) entry which is preliminary data.</text>
</comment>
<name>A0A9D9DIS1_9BACL</name>
<feature type="transmembrane region" description="Helical" evidence="1">
    <location>
        <begin position="103"/>
        <end position="126"/>
    </location>
</feature>
<sequence length="150" mass="17306">MELKFINKIKSLFNLKPDPSKIEEEVDIFEQGELKEEISSKLSKEEISRYSRILHTNDNKAYEKTQSGLCFTVIGSIFLIIAVLFFILSFVKQTNVIVGINVFSMQFYIFIISVVIGGLSLTYGLYKTITSHLRRKIYQKEINILAKLKD</sequence>
<dbReference type="AlphaFoldDB" id="A0A9D9DIS1"/>
<dbReference type="EMBL" id="JADIMY010000066">
    <property type="protein sequence ID" value="MBO8427528.1"/>
    <property type="molecule type" value="Genomic_DNA"/>
</dbReference>
<dbReference type="Proteomes" id="UP000823613">
    <property type="component" value="Unassembled WGS sequence"/>
</dbReference>
<proteinExistence type="predicted"/>
<reference evidence="2" key="2">
    <citation type="journal article" date="2021" name="PeerJ">
        <title>Extensive microbial diversity within the chicken gut microbiome revealed by metagenomics and culture.</title>
        <authorList>
            <person name="Gilroy R."/>
            <person name="Ravi A."/>
            <person name="Getino M."/>
            <person name="Pursley I."/>
            <person name="Horton D.L."/>
            <person name="Alikhan N.F."/>
            <person name="Baker D."/>
            <person name="Gharbi K."/>
            <person name="Hall N."/>
            <person name="Watson M."/>
            <person name="Adriaenssens E.M."/>
            <person name="Foster-Nyarko E."/>
            <person name="Jarju S."/>
            <person name="Secka A."/>
            <person name="Antonio M."/>
            <person name="Oren A."/>
            <person name="Chaudhuri R.R."/>
            <person name="La Ragione R."/>
            <person name="Hildebrand F."/>
            <person name="Pallen M.J."/>
        </authorList>
    </citation>
    <scope>NUCLEOTIDE SEQUENCE</scope>
    <source>
        <strain evidence="2">11159</strain>
    </source>
</reference>
<evidence type="ECO:0000256" key="1">
    <source>
        <dbReference type="SAM" id="Phobius"/>
    </source>
</evidence>
<keyword evidence="1" id="KW-0812">Transmembrane</keyword>
<reference evidence="2" key="1">
    <citation type="submission" date="2020-10" db="EMBL/GenBank/DDBJ databases">
        <authorList>
            <person name="Gilroy R."/>
        </authorList>
    </citation>
    <scope>NUCLEOTIDE SEQUENCE</scope>
    <source>
        <strain evidence="2">11159</strain>
    </source>
</reference>
<gene>
    <name evidence="2" type="ORF">IAC58_03115</name>
</gene>
<keyword evidence="1" id="KW-1133">Transmembrane helix</keyword>
<keyword evidence="1" id="KW-0472">Membrane</keyword>
<evidence type="ECO:0000313" key="3">
    <source>
        <dbReference type="Proteomes" id="UP000823613"/>
    </source>
</evidence>
<evidence type="ECO:0000313" key="2">
    <source>
        <dbReference type="EMBL" id="MBO8427528.1"/>
    </source>
</evidence>